<dbReference type="RefSeq" id="WP_041097780.1">
    <property type="nucleotide sequence ID" value="NZ_AP012547.1"/>
</dbReference>
<dbReference type="Proteomes" id="UP000031637">
    <property type="component" value="Chromosome"/>
</dbReference>
<protein>
    <submittedName>
        <fullName evidence="1">Uncharacterized protein</fullName>
    </submittedName>
</protein>
<gene>
    <name evidence="1" type="ORF">SUTH_01157</name>
</gene>
<sequence length="83" mass="9457">MKKLSLELHAELEIPDDWELVEHPAGIYVLKVGDRFVDFDITPLVTASEAPDATWSDEDEKFTDDILDMVTGLDSKMEITYLQ</sequence>
<dbReference type="KEGG" id="shd:SUTH_01157"/>
<dbReference type="OrthoDB" id="8811917at2"/>
<evidence type="ECO:0000313" key="2">
    <source>
        <dbReference type="Proteomes" id="UP000031637"/>
    </source>
</evidence>
<dbReference type="HOGENOM" id="CLU_2556019_0_0_4"/>
<dbReference type="AlphaFoldDB" id="W0SDF1"/>
<keyword evidence="2" id="KW-1185">Reference proteome</keyword>
<accession>W0SDF1</accession>
<organism evidence="1 2">
    <name type="scientific">Sulfuritalea hydrogenivorans sk43H</name>
    <dbReference type="NCBI Taxonomy" id="1223802"/>
    <lineage>
        <taxon>Bacteria</taxon>
        <taxon>Pseudomonadati</taxon>
        <taxon>Pseudomonadota</taxon>
        <taxon>Betaproteobacteria</taxon>
        <taxon>Nitrosomonadales</taxon>
        <taxon>Sterolibacteriaceae</taxon>
        <taxon>Sulfuritalea</taxon>
    </lineage>
</organism>
<name>W0SDF1_9PROT</name>
<reference evidence="1 2" key="1">
    <citation type="journal article" date="2014" name="Syst. Appl. Microbiol.">
        <title>Complete genomes of freshwater sulfur oxidizers Sulfuricella denitrificans skB26 and Sulfuritalea hydrogenivorans sk43H: genetic insights into the sulfur oxidation pathway of betaproteobacteria.</title>
        <authorList>
            <person name="Watanabe T."/>
            <person name="Kojima H."/>
            <person name="Fukui M."/>
        </authorList>
    </citation>
    <scope>NUCLEOTIDE SEQUENCE [LARGE SCALE GENOMIC DNA]</scope>
    <source>
        <strain evidence="1">DSM22779</strain>
    </source>
</reference>
<evidence type="ECO:0000313" key="1">
    <source>
        <dbReference type="EMBL" id="BAO28957.1"/>
    </source>
</evidence>
<proteinExistence type="predicted"/>
<dbReference type="EMBL" id="AP012547">
    <property type="protein sequence ID" value="BAO28957.1"/>
    <property type="molecule type" value="Genomic_DNA"/>
</dbReference>